<evidence type="ECO:0000259" key="1">
    <source>
        <dbReference type="Pfam" id="PF13614"/>
    </source>
</evidence>
<accession>A0A1R4H4H2</accession>
<dbReference type="AlphaFoldDB" id="A0A1R4H4H2"/>
<dbReference type="OrthoDB" id="8950613at2"/>
<reference evidence="3" key="1">
    <citation type="submission" date="2017-02" db="EMBL/GenBank/DDBJ databases">
        <authorList>
            <person name="Daims H."/>
        </authorList>
    </citation>
    <scope>NUCLEOTIDE SEQUENCE [LARGE SCALE GENOMIC DNA]</scope>
</reference>
<gene>
    <name evidence="2" type="ORF">CRENPOLYSF1_1710003</name>
</gene>
<sequence length="355" mass="39510">METTLQAIRAPKYKTKIVSDLLIGNHVSAYQLKKITGKESIDGSKIGYSPTDIRRIKVALYGIDENQKNKNRPPIINVRMAKGGTGKSLISANISSAFAMLGYKVLAIDGDPQASLTNILGVDSSAEDIVHIGHLMEQFDTKNTVSIKDALRPIYPGNMLDLIPADITMTQTDNWLISRLGRDLIFDRFVINTPDFFNQYDVIVIDSAPGTTLLSYNLMAACKTILAVAWLDRESVKAMNLLFSNIIEINRAYPDKKLDVEIVANGYHPSYRHCKEALSILAETYKDLMNENVIPHYSGFVRQQSFLTEESKGPLIEQEPNSVGGRVILELAKSLLTRYGITLSGFDENIKPNIR</sequence>
<keyword evidence="3" id="KW-1185">Reference proteome</keyword>
<name>A0A1R4H4H2_9GAMM</name>
<protein>
    <submittedName>
        <fullName evidence="2">Putative Cobyrinic acid a,c-diamide synthase</fullName>
    </submittedName>
</protein>
<evidence type="ECO:0000313" key="3">
    <source>
        <dbReference type="Proteomes" id="UP000195667"/>
    </source>
</evidence>
<organism evidence="2 3">
    <name type="scientific">Crenothrix polyspora</name>
    <dbReference type="NCBI Taxonomy" id="360316"/>
    <lineage>
        <taxon>Bacteria</taxon>
        <taxon>Pseudomonadati</taxon>
        <taxon>Pseudomonadota</taxon>
        <taxon>Gammaproteobacteria</taxon>
        <taxon>Methylococcales</taxon>
        <taxon>Crenotrichaceae</taxon>
        <taxon>Crenothrix</taxon>
    </lineage>
</organism>
<dbReference type="PANTHER" id="PTHR13696">
    <property type="entry name" value="P-LOOP CONTAINING NUCLEOSIDE TRIPHOSPHATE HYDROLASE"/>
    <property type="match status" value="1"/>
</dbReference>
<dbReference type="PANTHER" id="PTHR13696:SF99">
    <property type="entry name" value="COBYRINIC ACID AC-DIAMIDE SYNTHASE"/>
    <property type="match status" value="1"/>
</dbReference>
<evidence type="ECO:0000313" key="2">
    <source>
        <dbReference type="EMBL" id="SJM91086.1"/>
    </source>
</evidence>
<dbReference type="Gene3D" id="3.40.50.300">
    <property type="entry name" value="P-loop containing nucleotide triphosphate hydrolases"/>
    <property type="match status" value="1"/>
</dbReference>
<feature type="domain" description="AAA" evidence="1">
    <location>
        <begin position="75"/>
        <end position="252"/>
    </location>
</feature>
<dbReference type="EMBL" id="FUKI01000081">
    <property type="protein sequence ID" value="SJM91086.1"/>
    <property type="molecule type" value="Genomic_DNA"/>
</dbReference>
<dbReference type="Proteomes" id="UP000195667">
    <property type="component" value="Unassembled WGS sequence"/>
</dbReference>
<proteinExistence type="predicted"/>
<dbReference type="SUPFAM" id="SSF52540">
    <property type="entry name" value="P-loop containing nucleoside triphosphate hydrolases"/>
    <property type="match status" value="1"/>
</dbReference>
<dbReference type="RefSeq" id="WP_087142806.1">
    <property type="nucleotide sequence ID" value="NZ_FUKI01000081.1"/>
</dbReference>
<dbReference type="InterPro" id="IPR025669">
    <property type="entry name" value="AAA_dom"/>
</dbReference>
<dbReference type="Pfam" id="PF13614">
    <property type="entry name" value="AAA_31"/>
    <property type="match status" value="1"/>
</dbReference>
<dbReference type="InterPro" id="IPR050678">
    <property type="entry name" value="DNA_Partitioning_ATPase"/>
</dbReference>
<dbReference type="InterPro" id="IPR027417">
    <property type="entry name" value="P-loop_NTPase"/>
</dbReference>
<dbReference type="CDD" id="cd02042">
    <property type="entry name" value="ParAB_family"/>
    <property type="match status" value="1"/>
</dbReference>